<dbReference type="GO" id="GO:0005615">
    <property type="term" value="C:extracellular space"/>
    <property type="evidence" value="ECO:0007669"/>
    <property type="project" value="TreeGrafter"/>
</dbReference>
<comment type="caution">
    <text evidence="2">The sequence shown here is derived from an EMBL/GenBank/DDBJ whole genome shotgun (WGS) entry which is preliminary data.</text>
</comment>
<dbReference type="InterPro" id="IPR000320">
    <property type="entry name" value="Hedgehog_signalling_dom"/>
</dbReference>
<accession>A0AAD9J2F4</accession>
<dbReference type="PANTHER" id="PTHR11889:SF31">
    <property type="entry name" value="PROTEIN HEDGEHOG"/>
    <property type="match status" value="1"/>
</dbReference>
<dbReference type="GO" id="GO:0007224">
    <property type="term" value="P:smoothened signaling pathway"/>
    <property type="evidence" value="ECO:0007669"/>
    <property type="project" value="TreeGrafter"/>
</dbReference>
<name>A0AAD9J2F4_9ANNE</name>
<sequence>MGATVVAKDVKSWKYSASPNSIAIPNISYSSNNNSSATMASRRLTANRITQLHFVLLLVLTGPSLGCGPGRRSVMVRRHRKMTPLVFKQHYPNFSEFTLAASGVPEGRITRGDARFKELVRNENSDIIFRDEEGTGADRMMTQPVQTSADFMNHDRRLCACFGVDHYGLPGCMLLSGVRGRMLRVGALPPARRSGPPPKYGV</sequence>
<dbReference type="GO" id="GO:0001708">
    <property type="term" value="P:cell fate specification"/>
    <property type="evidence" value="ECO:0007669"/>
    <property type="project" value="TreeGrafter"/>
</dbReference>
<dbReference type="Proteomes" id="UP001208570">
    <property type="component" value="Unassembled WGS sequence"/>
</dbReference>
<evidence type="ECO:0000313" key="3">
    <source>
        <dbReference type="Proteomes" id="UP001208570"/>
    </source>
</evidence>
<dbReference type="PANTHER" id="PTHR11889">
    <property type="entry name" value="HEDGEHOG"/>
    <property type="match status" value="1"/>
</dbReference>
<feature type="domain" description="Hedgehog N-terminal signalling" evidence="1">
    <location>
        <begin position="67"/>
        <end position="150"/>
    </location>
</feature>
<organism evidence="2 3">
    <name type="scientific">Paralvinella palmiformis</name>
    <dbReference type="NCBI Taxonomy" id="53620"/>
    <lineage>
        <taxon>Eukaryota</taxon>
        <taxon>Metazoa</taxon>
        <taxon>Spiralia</taxon>
        <taxon>Lophotrochozoa</taxon>
        <taxon>Annelida</taxon>
        <taxon>Polychaeta</taxon>
        <taxon>Sedentaria</taxon>
        <taxon>Canalipalpata</taxon>
        <taxon>Terebellida</taxon>
        <taxon>Terebelliformia</taxon>
        <taxon>Alvinellidae</taxon>
        <taxon>Paralvinella</taxon>
    </lineage>
</organism>
<dbReference type="GO" id="GO:0007267">
    <property type="term" value="P:cell-cell signaling"/>
    <property type="evidence" value="ECO:0007669"/>
    <property type="project" value="InterPro"/>
</dbReference>
<dbReference type="Gene3D" id="3.30.1380.10">
    <property type="match status" value="1"/>
</dbReference>
<evidence type="ECO:0000259" key="1">
    <source>
        <dbReference type="Pfam" id="PF01085"/>
    </source>
</evidence>
<proteinExistence type="predicted"/>
<evidence type="ECO:0000313" key="2">
    <source>
        <dbReference type="EMBL" id="KAK2144872.1"/>
    </source>
</evidence>
<gene>
    <name evidence="2" type="ORF">LSH36_723g00019</name>
</gene>
<dbReference type="AlphaFoldDB" id="A0AAD9J2F4"/>
<reference evidence="2" key="1">
    <citation type="journal article" date="2023" name="Mol. Biol. Evol.">
        <title>Third-Generation Sequencing Reveals the Adaptive Role of the Epigenome in Three Deep-Sea Polychaetes.</title>
        <authorList>
            <person name="Perez M."/>
            <person name="Aroh O."/>
            <person name="Sun Y."/>
            <person name="Lan Y."/>
            <person name="Juniper S.K."/>
            <person name="Young C.R."/>
            <person name="Angers B."/>
            <person name="Qian P.Y."/>
        </authorList>
    </citation>
    <scope>NUCLEOTIDE SEQUENCE</scope>
    <source>
        <strain evidence="2">P08H-3</strain>
    </source>
</reference>
<dbReference type="SUPFAM" id="SSF55166">
    <property type="entry name" value="Hedgehog/DD-peptidase"/>
    <property type="match status" value="1"/>
</dbReference>
<dbReference type="InterPro" id="IPR050387">
    <property type="entry name" value="Hedgehog_Signaling"/>
</dbReference>
<dbReference type="GO" id="GO:0005113">
    <property type="term" value="F:patched binding"/>
    <property type="evidence" value="ECO:0007669"/>
    <property type="project" value="TreeGrafter"/>
</dbReference>
<dbReference type="EMBL" id="JAODUP010000723">
    <property type="protein sequence ID" value="KAK2144872.1"/>
    <property type="molecule type" value="Genomic_DNA"/>
</dbReference>
<dbReference type="InterPro" id="IPR009045">
    <property type="entry name" value="Zn_M74/Hedgehog-like"/>
</dbReference>
<dbReference type="Pfam" id="PF01085">
    <property type="entry name" value="HH_signal"/>
    <property type="match status" value="1"/>
</dbReference>
<dbReference type="GO" id="GO:0005509">
    <property type="term" value="F:calcium ion binding"/>
    <property type="evidence" value="ECO:0007669"/>
    <property type="project" value="TreeGrafter"/>
</dbReference>
<protein>
    <recommendedName>
        <fullName evidence="1">Hedgehog N-terminal signalling domain-containing protein</fullName>
    </recommendedName>
</protein>
<keyword evidence="3" id="KW-1185">Reference proteome</keyword>
<dbReference type="GO" id="GO:0010468">
    <property type="term" value="P:regulation of gene expression"/>
    <property type="evidence" value="ECO:0007669"/>
    <property type="project" value="TreeGrafter"/>
</dbReference>